<gene>
    <name evidence="2" type="ORF">UR38_C0007G0028</name>
</gene>
<evidence type="ECO:0000313" key="2">
    <source>
        <dbReference type="EMBL" id="KKP46900.1"/>
    </source>
</evidence>
<dbReference type="InterPro" id="IPR010406">
    <property type="entry name" value="DUF1003"/>
</dbReference>
<proteinExistence type="predicted"/>
<dbReference type="Proteomes" id="UP000033995">
    <property type="component" value="Unassembled WGS sequence"/>
</dbReference>
<sequence length="163" mass="19214">MSKIIQSFEAKELKKRPFIIKIADRLTSFFGSISFLILNLLFFVSWIIFNKFDQFPFPMLTMIVSLEAIFLTIIMLVSQQRQAHIATIREELDMQVNKYSEREITKVLNLLKIIAEKQDIKLDDKELDEMLNELELGYIERKLEEQLSEKQKLIIDLSPLNKS</sequence>
<dbReference type="PANTHER" id="PTHR41386">
    <property type="entry name" value="INTEGRAL MEMBRANE PROTEIN-RELATED"/>
    <property type="match status" value="1"/>
</dbReference>
<feature type="transmembrane region" description="Helical" evidence="1">
    <location>
        <begin position="26"/>
        <end position="49"/>
    </location>
</feature>
<dbReference type="EMBL" id="LBOZ01000007">
    <property type="protein sequence ID" value="KKP46900.1"/>
    <property type="molecule type" value="Genomic_DNA"/>
</dbReference>
<protein>
    <recommendedName>
        <fullName evidence="4">DUF1003 domain-containing protein</fullName>
    </recommendedName>
</protein>
<keyword evidence="1" id="KW-0812">Transmembrane</keyword>
<dbReference type="AlphaFoldDB" id="A0A0G0C6M8"/>
<comment type="caution">
    <text evidence="2">The sequence shown here is derived from an EMBL/GenBank/DDBJ whole genome shotgun (WGS) entry which is preliminary data.</text>
</comment>
<name>A0A0G0C6M8_9BACT</name>
<dbReference type="Pfam" id="PF06210">
    <property type="entry name" value="DUF1003"/>
    <property type="match status" value="1"/>
</dbReference>
<evidence type="ECO:0000256" key="1">
    <source>
        <dbReference type="SAM" id="Phobius"/>
    </source>
</evidence>
<keyword evidence="1" id="KW-1133">Transmembrane helix</keyword>
<accession>A0A0G0C6M8</accession>
<feature type="transmembrane region" description="Helical" evidence="1">
    <location>
        <begin position="55"/>
        <end position="77"/>
    </location>
</feature>
<evidence type="ECO:0000313" key="3">
    <source>
        <dbReference type="Proteomes" id="UP000033995"/>
    </source>
</evidence>
<reference evidence="2 3" key="1">
    <citation type="journal article" date="2015" name="Nature">
        <title>rRNA introns, odd ribosomes, and small enigmatic genomes across a large radiation of phyla.</title>
        <authorList>
            <person name="Brown C.T."/>
            <person name="Hug L.A."/>
            <person name="Thomas B.C."/>
            <person name="Sharon I."/>
            <person name="Castelle C.J."/>
            <person name="Singh A."/>
            <person name="Wilkins M.J."/>
            <person name="Williams K.H."/>
            <person name="Banfield J.F."/>
        </authorList>
    </citation>
    <scope>NUCLEOTIDE SEQUENCE [LARGE SCALE GENOMIC DNA]</scope>
</reference>
<organism evidence="2 3">
    <name type="scientific">Candidatus Woesebacteria bacterium GW2011_GWA2_33_28</name>
    <dbReference type="NCBI Taxonomy" id="1618561"/>
    <lineage>
        <taxon>Bacteria</taxon>
        <taxon>Candidatus Woeseibacteriota</taxon>
    </lineage>
</organism>
<dbReference type="PANTHER" id="PTHR41386:SF1">
    <property type="entry name" value="MEMBRANE PROTEIN"/>
    <property type="match status" value="1"/>
</dbReference>
<dbReference type="PATRIC" id="fig|1618561.3.peg.804"/>
<keyword evidence="1" id="KW-0472">Membrane</keyword>
<evidence type="ECO:0008006" key="4">
    <source>
        <dbReference type="Google" id="ProtNLM"/>
    </source>
</evidence>